<gene>
    <name evidence="1" type="ORF">CFOXA204_0235</name>
</gene>
<reference evidence="1" key="1">
    <citation type="submission" date="2017-11" db="EMBL/GenBank/DDBJ databases">
        <title>Citrobacter freundii harbouring blaOXA-204 on a prophage.</title>
        <authorList>
            <person name="Boyd D.A."/>
            <person name="Mataseje L.F."/>
            <person name="Longtin J."/>
            <person name="Mulvey M.R."/>
        </authorList>
    </citation>
    <scope>NUCLEOTIDE SEQUENCE</scope>
    <source>
        <strain evidence="1">N16-03880</strain>
    </source>
</reference>
<name>A0A2R4PH35_CITFR</name>
<dbReference type="InterPro" id="IPR021508">
    <property type="entry name" value="Gp17-like"/>
</dbReference>
<dbReference type="Pfam" id="PF11367">
    <property type="entry name" value="Tail_completion_gp17"/>
    <property type="match status" value="1"/>
</dbReference>
<accession>A0A2R4PH35</accession>
<proteinExistence type="predicted"/>
<evidence type="ECO:0000313" key="1">
    <source>
        <dbReference type="EMBL" id="AVX50997.1"/>
    </source>
</evidence>
<protein>
    <submittedName>
        <fullName evidence="1">Phage minor tail protein</fullName>
    </submittedName>
</protein>
<dbReference type="EMBL" id="MG430338">
    <property type="protein sequence ID" value="AVX50997.1"/>
    <property type="molecule type" value="Genomic_DNA"/>
</dbReference>
<organism evidence="1">
    <name type="scientific">Citrobacter freundii</name>
    <dbReference type="NCBI Taxonomy" id="546"/>
    <lineage>
        <taxon>Bacteria</taxon>
        <taxon>Pseudomonadati</taxon>
        <taxon>Pseudomonadota</taxon>
        <taxon>Gammaproteobacteria</taxon>
        <taxon>Enterobacterales</taxon>
        <taxon>Enterobacteriaceae</taxon>
        <taxon>Citrobacter</taxon>
        <taxon>Citrobacter freundii complex</taxon>
    </lineage>
</organism>
<sequence length="115" mass="12648">MTEDDLYLLLKPLAGGQVYPYVAPLGSDGQPSISPPWVIFSLISDVTADVLCGQAESGISVQVDVYSLTLKEVRNLRDMALQAVKPLNPTNISKTPGYEPENRYYRATLEFQVTV</sequence>
<dbReference type="AlphaFoldDB" id="A0A2R4PH35"/>
<dbReference type="RefSeq" id="WP_080100485.1">
    <property type="nucleotide sequence ID" value="NZ_CABDWZ010000001.1"/>
</dbReference>